<name>A0ABN8ZFK3_RANTA</name>
<reference evidence="2" key="1">
    <citation type="submission" date="2023-04" db="EMBL/GenBank/DDBJ databases">
        <authorList>
            <consortium name="ELIXIR-Norway"/>
        </authorList>
    </citation>
    <scope>NUCLEOTIDE SEQUENCE [LARGE SCALE GENOMIC DNA]</scope>
</reference>
<evidence type="ECO:0000256" key="1">
    <source>
        <dbReference type="SAM" id="MobiDB-lite"/>
    </source>
</evidence>
<accession>A0ABN8ZFK3</accession>
<proteinExistence type="predicted"/>
<feature type="region of interest" description="Disordered" evidence="1">
    <location>
        <begin position="57"/>
        <end position="79"/>
    </location>
</feature>
<dbReference type="EMBL" id="OX459969">
    <property type="protein sequence ID" value="CAI9172524.1"/>
    <property type="molecule type" value="Genomic_DNA"/>
</dbReference>
<evidence type="ECO:0000313" key="3">
    <source>
        <dbReference type="Proteomes" id="UP001176941"/>
    </source>
</evidence>
<protein>
    <submittedName>
        <fullName evidence="2">Uncharacterized protein</fullName>
    </submittedName>
</protein>
<sequence>MPRSIQQLVQEGKQVAEDWEEGLYLFEFFEFQCMCVWVCVLCLCVCGFTGLEGGEADPWSQMPLKTGGKGGMRQGEEGGERPRCELLFIPLESGQALFTRGCWGLPGSITGFAELRF</sequence>
<keyword evidence="3" id="KW-1185">Reference proteome</keyword>
<evidence type="ECO:0000313" key="2">
    <source>
        <dbReference type="EMBL" id="CAI9172524.1"/>
    </source>
</evidence>
<organism evidence="2 3">
    <name type="scientific">Rangifer tarandus platyrhynchus</name>
    <name type="common">Svalbard reindeer</name>
    <dbReference type="NCBI Taxonomy" id="3082113"/>
    <lineage>
        <taxon>Eukaryota</taxon>
        <taxon>Metazoa</taxon>
        <taxon>Chordata</taxon>
        <taxon>Craniata</taxon>
        <taxon>Vertebrata</taxon>
        <taxon>Euteleostomi</taxon>
        <taxon>Mammalia</taxon>
        <taxon>Eutheria</taxon>
        <taxon>Laurasiatheria</taxon>
        <taxon>Artiodactyla</taxon>
        <taxon>Ruminantia</taxon>
        <taxon>Pecora</taxon>
        <taxon>Cervidae</taxon>
        <taxon>Odocoileinae</taxon>
        <taxon>Rangifer</taxon>
    </lineage>
</organism>
<gene>
    <name evidence="2" type="ORF">MRATA1EN1_LOCUS21486</name>
</gene>
<dbReference type="Proteomes" id="UP001176941">
    <property type="component" value="Chromosome 33"/>
</dbReference>